<organism evidence="2">
    <name type="scientific">marine sediment metagenome</name>
    <dbReference type="NCBI Taxonomy" id="412755"/>
    <lineage>
        <taxon>unclassified sequences</taxon>
        <taxon>metagenomes</taxon>
        <taxon>ecological metagenomes</taxon>
    </lineage>
</organism>
<dbReference type="AlphaFoldDB" id="A0A0F8XZY9"/>
<feature type="compositionally biased region" description="Basic and acidic residues" evidence="1">
    <location>
        <begin position="10"/>
        <end position="29"/>
    </location>
</feature>
<evidence type="ECO:0000256" key="1">
    <source>
        <dbReference type="SAM" id="MobiDB-lite"/>
    </source>
</evidence>
<sequence length="194" mass="21387">VATALQHQKPITEADTRKAETERVEDEHFSGMTQEQIAAEISDDRDAAVAYARYQQRQETKGAPNAEAITEASQIYSYAARVSVVKGLIDESELTDEVKESLKPDHFTHLKAQGIVEWEKATFKALVTHEAATVSAKEIADKKETLNEEVMAEVDGERPAVVTGRREGPSPDFMKTDSTSLLETALSKKPQKGN</sequence>
<feature type="region of interest" description="Disordered" evidence="1">
    <location>
        <begin position="1"/>
        <end position="31"/>
    </location>
</feature>
<name>A0A0F8XZY9_9ZZZZ</name>
<proteinExistence type="predicted"/>
<protein>
    <submittedName>
        <fullName evidence="2">Uncharacterized protein</fullName>
    </submittedName>
</protein>
<evidence type="ECO:0000313" key="2">
    <source>
        <dbReference type="EMBL" id="KKK47544.1"/>
    </source>
</evidence>
<comment type="caution">
    <text evidence="2">The sequence shown here is derived from an EMBL/GenBank/DDBJ whole genome shotgun (WGS) entry which is preliminary data.</text>
</comment>
<dbReference type="EMBL" id="LAZR01069527">
    <property type="protein sequence ID" value="KKK47544.1"/>
    <property type="molecule type" value="Genomic_DNA"/>
</dbReference>
<accession>A0A0F8XZY9</accession>
<feature type="non-terminal residue" evidence="2">
    <location>
        <position position="1"/>
    </location>
</feature>
<feature type="region of interest" description="Disordered" evidence="1">
    <location>
        <begin position="154"/>
        <end position="194"/>
    </location>
</feature>
<reference evidence="2" key="1">
    <citation type="journal article" date="2015" name="Nature">
        <title>Complex archaea that bridge the gap between prokaryotes and eukaryotes.</title>
        <authorList>
            <person name="Spang A."/>
            <person name="Saw J.H."/>
            <person name="Jorgensen S.L."/>
            <person name="Zaremba-Niedzwiedzka K."/>
            <person name="Martijn J."/>
            <person name="Lind A.E."/>
            <person name="van Eijk R."/>
            <person name="Schleper C."/>
            <person name="Guy L."/>
            <person name="Ettema T.J."/>
        </authorList>
    </citation>
    <scope>NUCLEOTIDE SEQUENCE</scope>
</reference>
<gene>
    <name evidence="2" type="ORF">LCGC14_3154110</name>
</gene>